<feature type="region of interest" description="Disordered" evidence="1">
    <location>
        <begin position="164"/>
        <end position="239"/>
    </location>
</feature>
<accession>A0A518DCI8</accession>
<keyword evidence="3" id="KW-1185">Reference proteome</keyword>
<feature type="region of interest" description="Disordered" evidence="1">
    <location>
        <begin position="1"/>
        <end position="30"/>
    </location>
</feature>
<protein>
    <submittedName>
        <fullName evidence="2">Uncharacterized protein</fullName>
    </submittedName>
</protein>
<dbReference type="KEGG" id="pnd:Pla175_25330"/>
<dbReference type="EMBL" id="CP036291">
    <property type="protein sequence ID" value="QDU89146.1"/>
    <property type="molecule type" value="Genomic_DNA"/>
</dbReference>
<dbReference type="Proteomes" id="UP000317429">
    <property type="component" value="Chromosome"/>
</dbReference>
<feature type="region of interest" description="Disordered" evidence="1">
    <location>
        <begin position="46"/>
        <end position="71"/>
    </location>
</feature>
<proteinExistence type="predicted"/>
<feature type="compositionally biased region" description="Low complexity" evidence="1">
    <location>
        <begin position="1"/>
        <end position="19"/>
    </location>
</feature>
<feature type="compositionally biased region" description="Low complexity" evidence="1">
    <location>
        <begin position="170"/>
        <end position="182"/>
    </location>
</feature>
<evidence type="ECO:0000313" key="2">
    <source>
        <dbReference type="EMBL" id="QDU89146.1"/>
    </source>
</evidence>
<feature type="compositionally biased region" description="Basic and acidic residues" evidence="1">
    <location>
        <begin position="58"/>
        <end position="69"/>
    </location>
</feature>
<dbReference type="AlphaFoldDB" id="A0A518DCI8"/>
<evidence type="ECO:0000313" key="3">
    <source>
        <dbReference type="Proteomes" id="UP000317429"/>
    </source>
</evidence>
<name>A0A518DCI8_9BACT</name>
<sequence>MARGCAAAANARKPARGGAQPAATPSTMRSRFVMERPQALFKRHLESQSRGGFVRSPHGGDERTAEIRRASRPCADDASAAVASCDLRTSPRSIACSTARARRSSAIVPSAAASMSARSGVVTENPWRPSTSVGRRLPRWSTPPLPVVVRNVTGTVRCVARAPRQDRRGAPGQAAAGLLPGRVTARPAGDQHQRLGREGPAANGGASDPVQVPEGHRRRAPAAFTGARRGTPGGSSARS</sequence>
<gene>
    <name evidence="2" type="ORF">Pla175_25330</name>
</gene>
<evidence type="ECO:0000256" key="1">
    <source>
        <dbReference type="SAM" id="MobiDB-lite"/>
    </source>
</evidence>
<organism evidence="2 3">
    <name type="scientific">Pirellulimonas nuda</name>
    <dbReference type="NCBI Taxonomy" id="2528009"/>
    <lineage>
        <taxon>Bacteria</taxon>
        <taxon>Pseudomonadati</taxon>
        <taxon>Planctomycetota</taxon>
        <taxon>Planctomycetia</taxon>
        <taxon>Pirellulales</taxon>
        <taxon>Lacipirellulaceae</taxon>
        <taxon>Pirellulimonas</taxon>
    </lineage>
</organism>
<reference evidence="2 3" key="1">
    <citation type="submission" date="2019-02" db="EMBL/GenBank/DDBJ databases">
        <title>Deep-cultivation of Planctomycetes and their phenomic and genomic characterization uncovers novel biology.</title>
        <authorList>
            <person name="Wiegand S."/>
            <person name="Jogler M."/>
            <person name="Boedeker C."/>
            <person name="Pinto D."/>
            <person name="Vollmers J."/>
            <person name="Rivas-Marin E."/>
            <person name="Kohn T."/>
            <person name="Peeters S.H."/>
            <person name="Heuer A."/>
            <person name="Rast P."/>
            <person name="Oberbeckmann S."/>
            <person name="Bunk B."/>
            <person name="Jeske O."/>
            <person name="Meyerdierks A."/>
            <person name="Storesund J.E."/>
            <person name="Kallscheuer N."/>
            <person name="Luecker S."/>
            <person name="Lage O.M."/>
            <person name="Pohl T."/>
            <person name="Merkel B.J."/>
            <person name="Hornburger P."/>
            <person name="Mueller R.-W."/>
            <person name="Bruemmer F."/>
            <person name="Labrenz M."/>
            <person name="Spormann A.M."/>
            <person name="Op den Camp H."/>
            <person name="Overmann J."/>
            <person name="Amann R."/>
            <person name="Jetten M.S.M."/>
            <person name="Mascher T."/>
            <person name="Medema M.H."/>
            <person name="Devos D.P."/>
            <person name="Kaster A.-K."/>
            <person name="Ovreas L."/>
            <person name="Rohde M."/>
            <person name="Galperin M.Y."/>
            <person name="Jogler C."/>
        </authorList>
    </citation>
    <scope>NUCLEOTIDE SEQUENCE [LARGE SCALE GENOMIC DNA]</scope>
    <source>
        <strain evidence="2 3">Pla175</strain>
    </source>
</reference>